<dbReference type="HOGENOM" id="CLU_713961_0_0_1"/>
<feature type="region of interest" description="Disordered" evidence="1">
    <location>
        <begin position="204"/>
        <end position="271"/>
    </location>
</feature>
<feature type="compositionally biased region" description="Basic and acidic residues" evidence="1">
    <location>
        <begin position="356"/>
        <end position="373"/>
    </location>
</feature>
<dbReference type="RefSeq" id="XP_007882080.1">
    <property type="nucleotide sequence ID" value="XM_007883889.1"/>
</dbReference>
<feature type="compositionally biased region" description="Basic and acidic residues" evidence="1">
    <location>
        <begin position="204"/>
        <end position="218"/>
    </location>
</feature>
<sequence>MPGRIKLSRWMSLALTALLITPAILDYQVLATTHGAESPRQHHEVAVKRDGVGSGLSFEERDTSSNSKTTSYSWTKQELKTVAEETFEAGDGQIEIRMPDAYDQSGSALQLSQGGREGLRVSPSTGGSSGSRTLMTDLCMGGPCEQSQVMRRKRSSRQVTGGDEDKHGGGASLKRRDASTGNNVHWMWTAQALEAFAKTTFGRDGRQVKVDMPKRPDPRVSGGSSGSSEVPAAQQPSGASTVPGGKGSGTGTEGKAEPLGQIRASGQGSVHNVGRPMGMMCFPGLGGCNNDIPYRVKRSLRQVALGGRGSKWIRRSVGAIVGRAASRPSGQQDHAQDEGKKVSSKSTSSDINARSTGEERDDGKGSERTRVGADSIWKRDVAVVADK</sequence>
<organism evidence="3 4">
    <name type="scientific">Pseudozyma flocculosa PF-1</name>
    <dbReference type="NCBI Taxonomy" id="1277687"/>
    <lineage>
        <taxon>Eukaryota</taxon>
        <taxon>Fungi</taxon>
        <taxon>Dikarya</taxon>
        <taxon>Basidiomycota</taxon>
        <taxon>Ustilaginomycotina</taxon>
        <taxon>Ustilaginomycetes</taxon>
        <taxon>Ustilaginales</taxon>
        <taxon>Ustilaginaceae</taxon>
        <taxon>Pseudozyma</taxon>
    </lineage>
</organism>
<accession>A0A061H2T9</accession>
<feature type="chain" id="PRO_5001599400" evidence="2">
    <location>
        <begin position="32"/>
        <end position="387"/>
    </location>
</feature>
<dbReference type="Proteomes" id="UP000053664">
    <property type="component" value="Unassembled WGS sequence"/>
</dbReference>
<dbReference type="AlphaFoldDB" id="A0A061H2T9"/>
<feature type="signal peptide" evidence="2">
    <location>
        <begin position="1"/>
        <end position="31"/>
    </location>
</feature>
<dbReference type="GeneID" id="19320426"/>
<evidence type="ECO:0000256" key="2">
    <source>
        <dbReference type="SAM" id="SignalP"/>
    </source>
</evidence>
<evidence type="ECO:0000313" key="4">
    <source>
        <dbReference type="Proteomes" id="UP000053664"/>
    </source>
</evidence>
<feature type="region of interest" description="Disordered" evidence="1">
    <location>
        <begin position="36"/>
        <end position="73"/>
    </location>
</feature>
<name>A0A061H2T9_9BASI</name>
<feature type="region of interest" description="Disordered" evidence="1">
    <location>
        <begin position="106"/>
        <end position="178"/>
    </location>
</feature>
<evidence type="ECO:0000313" key="3">
    <source>
        <dbReference type="EMBL" id="EPQ26140.1"/>
    </source>
</evidence>
<reference evidence="3 4" key="1">
    <citation type="journal article" date="2013" name="Plant Cell">
        <title>The transition from a phytopathogenic smut ancestor to an anamorphic biocontrol agent deciphered by comparative whole-genome analysis.</title>
        <authorList>
            <person name="Lefebvre F."/>
            <person name="Joly D.L."/>
            <person name="Labbe C."/>
            <person name="Teichmann B."/>
            <person name="Linning R."/>
            <person name="Belzile F."/>
            <person name="Bakkeren G."/>
            <person name="Belanger R.R."/>
        </authorList>
    </citation>
    <scope>NUCLEOTIDE SEQUENCE [LARGE SCALE GENOMIC DNA]</scope>
    <source>
        <strain evidence="3 4">PF-1</strain>
    </source>
</reference>
<keyword evidence="2" id="KW-0732">Signal</keyword>
<feature type="compositionally biased region" description="Basic and acidic residues" evidence="1">
    <location>
        <begin position="37"/>
        <end position="51"/>
    </location>
</feature>
<protein>
    <submittedName>
        <fullName evidence="3">Uncharacterized protein</fullName>
    </submittedName>
</protein>
<dbReference type="EMBL" id="KE361647">
    <property type="protein sequence ID" value="EPQ26140.1"/>
    <property type="molecule type" value="Genomic_DNA"/>
</dbReference>
<feature type="region of interest" description="Disordered" evidence="1">
    <location>
        <begin position="323"/>
        <end position="373"/>
    </location>
</feature>
<dbReference type="KEGG" id="pfp:PFL1_06348"/>
<evidence type="ECO:0000256" key="1">
    <source>
        <dbReference type="SAM" id="MobiDB-lite"/>
    </source>
</evidence>
<feature type="compositionally biased region" description="Polar residues" evidence="1">
    <location>
        <begin position="64"/>
        <end position="73"/>
    </location>
</feature>
<feature type="compositionally biased region" description="Basic and acidic residues" evidence="1">
    <location>
        <begin position="163"/>
        <end position="178"/>
    </location>
</feature>
<proteinExistence type="predicted"/>
<feature type="compositionally biased region" description="Polar residues" evidence="1">
    <location>
        <begin position="344"/>
        <end position="355"/>
    </location>
</feature>
<gene>
    <name evidence="3" type="ORF">PFL1_06348</name>
</gene>